<feature type="compositionally biased region" description="Polar residues" evidence="1">
    <location>
        <begin position="212"/>
        <end position="234"/>
    </location>
</feature>
<feature type="domain" description="GST N-terminal" evidence="2">
    <location>
        <begin position="3"/>
        <end position="80"/>
    </location>
</feature>
<reference evidence="4" key="1">
    <citation type="journal article" date="2023" name="G3 (Bethesda)">
        <title>A reference genome for the long-term kleptoplast-retaining sea slug Elysia crispata morphotype clarki.</title>
        <authorList>
            <person name="Eastman K.E."/>
            <person name="Pendleton A.L."/>
            <person name="Shaikh M.A."/>
            <person name="Suttiyut T."/>
            <person name="Ogas R."/>
            <person name="Tomko P."/>
            <person name="Gavelis G."/>
            <person name="Widhalm J.R."/>
            <person name="Wisecaver J.H."/>
        </authorList>
    </citation>
    <scope>NUCLEOTIDE SEQUENCE</scope>
    <source>
        <strain evidence="4">ECLA1</strain>
    </source>
</reference>
<dbReference type="Gene3D" id="1.20.1050.10">
    <property type="match status" value="1"/>
</dbReference>
<dbReference type="InterPro" id="IPR050213">
    <property type="entry name" value="GST_superfamily"/>
</dbReference>
<dbReference type="InterPro" id="IPR004045">
    <property type="entry name" value="Glutathione_S-Trfase_N"/>
</dbReference>
<dbReference type="SUPFAM" id="SSF52833">
    <property type="entry name" value="Thioredoxin-like"/>
    <property type="match status" value="1"/>
</dbReference>
<dbReference type="SFLD" id="SFLDG00363">
    <property type="entry name" value="AMPS_(cytGST):_Alpha-__Mu-__Pi"/>
    <property type="match status" value="1"/>
</dbReference>
<evidence type="ECO:0000259" key="2">
    <source>
        <dbReference type="PROSITE" id="PS50404"/>
    </source>
</evidence>
<evidence type="ECO:0000313" key="5">
    <source>
        <dbReference type="Proteomes" id="UP001283361"/>
    </source>
</evidence>
<dbReference type="CDD" id="cd03039">
    <property type="entry name" value="GST_N_Sigma_like"/>
    <property type="match status" value="1"/>
</dbReference>
<comment type="caution">
    <text evidence="4">The sequence shown here is derived from an EMBL/GenBank/DDBJ whole genome shotgun (WGS) entry which is preliminary data.</text>
</comment>
<dbReference type="AlphaFoldDB" id="A0AAE1EEY7"/>
<dbReference type="GO" id="GO:0006749">
    <property type="term" value="P:glutathione metabolic process"/>
    <property type="evidence" value="ECO:0007669"/>
    <property type="project" value="TreeGrafter"/>
</dbReference>
<gene>
    <name evidence="4" type="ORF">RRG08_021491</name>
</gene>
<name>A0AAE1EEY7_9GAST</name>
<dbReference type="PROSITE" id="PS50404">
    <property type="entry name" value="GST_NTER"/>
    <property type="match status" value="1"/>
</dbReference>
<dbReference type="Proteomes" id="UP001283361">
    <property type="component" value="Unassembled WGS sequence"/>
</dbReference>
<evidence type="ECO:0000256" key="1">
    <source>
        <dbReference type="SAM" id="MobiDB-lite"/>
    </source>
</evidence>
<feature type="region of interest" description="Disordered" evidence="1">
    <location>
        <begin position="199"/>
        <end position="234"/>
    </location>
</feature>
<sequence>MPPKLKLVYFNIRGRGELVRLTLHAGGVDFIDERIPYEEWTQRKNQAPNGQVPYIVVDGKMYGEVLPIVRFISKKCGLLGKKEDDQIYVEILLEQVNKFRDQLIRPKVDSFLNKGQKEFLLKKLQEEEIPKFLTRVEEALKVSRTGFVLGGELTVADLSVWDTIDLLVSEKPDILGLYPKLLEHRAKIKTLPKLKKYLETRPPDQEVPKNPKATTMPQGSPQKAQYQGVGSSTK</sequence>
<dbReference type="InterPro" id="IPR004046">
    <property type="entry name" value="GST_C"/>
</dbReference>
<dbReference type="SFLD" id="SFLDG01205">
    <property type="entry name" value="AMPS.1"/>
    <property type="match status" value="1"/>
</dbReference>
<evidence type="ECO:0000313" key="4">
    <source>
        <dbReference type="EMBL" id="KAK3803293.1"/>
    </source>
</evidence>
<evidence type="ECO:0000259" key="3">
    <source>
        <dbReference type="PROSITE" id="PS50405"/>
    </source>
</evidence>
<dbReference type="InterPro" id="IPR040079">
    <property type="entry name" value="Glutathione_S-Trfase"/>
</dbReference>
<accession>A0AAE1EEY7</accession>
<dbReference type="PANTHER" id="PTHR11571">
    <property type="entry name" value="GLUTATHIONE S-TRANSFERASE"/>
    <property type="match status" value="1"/>
</dbReference>
<evidence type="ECO:0008006" key="6">
    <source>
        <dbReference type="Google" id="ProtNLM"/>
    </source>
</evidence>
<dbReference type="InterPro" id="IPR036249">
    <property type="entry name" value="Thioredoxin-like_sf"/>
</dbReference>
<dbReference type="GO" id="GO:0004364">
    <property type="term" value="F:glutathione transferase activity"/>
    <property type="evidence" value="ECO:0007669"/>
    <property type="project" value="TreeGrafter"/>
</dbReference>
<feature type="compositionally biased region" description="Basic and acidic residues" evidence="1">
    <location>
        <begin position="199"/>
        <end position="209"/>
    </location>
</feature>
<dbReference type="SUPFAM" id="SSF47616">
    <property type="entry name" value="GST C-terminal domain-like"/>
    <property type="match status" value="1"/>
</dbReference>
<proteinExistence type="predicted"/>
<dbReference type="InterPro" id="IPR010987">
    <property type="entry name" value="Glutathione-S-Trfase_C-like"/>
</dbReference>
<dbReference type="Gene3D" id="3.40.30.10">
    <property type="entry name" value="Glutaredoxin"/>
    <property type="match status" value="1"/>
</dbReference>
<dbReference type="SFLD" id="SFLDS00019">
    <property type="entry name" value="Glutathione_Transferase_(cytos"/>
    <property type="match status" value="1"/>
</dbReference>
<organism evidence="4 5">
    <name type="scientific">Elysia crispata</name>
    <name type="common">lettuce slug</name>
    <dbReference type="NCBI Taxonomy" id="231223"/>
    <lineage>
        <taxon>Eukaryota</taxon>
        <taxon>Metazoa</taxon>
        <taxon>Spiralia</taxon>
        <taxon>Lophotrochozoa</taxon>
        <taxon>Mollusca</taxon>
        <taxon>Gastropoda</taxon>
        <taxon>Heterobranchia</taxon>
        <taxon>Euthyneura</taxon>
        <taxon>Panpulmonata</taxon>
        <taxon>Sacoglossa</taxon>
        <taxon>Placobranchoidea</taxon>
        <taxon>Plakobranchidae</taxon>
        <taxon>Elysia</taxon>
    </lineage>
</organism>
<dbReference type="InterPro" id="IPR036282">
    <property type="entry name" value="Glutathione-S-Trfase_C_sf"/>
</dbReference>
<protein>
    <recommendedName>
        <fullName evidence="6">Glutathione S-transferase</fullName>
    </recommendedName>
</protein>
<dbReference type="CDD" id="cd03192">
    <property type="entry name" value="GST_C_Sigma_like"/>
    <property type="match status" value="1"/>
</dbReference>
<dbReference type="EMBL" id="JAWDGP010000167">
    <property type="protein sequence ID" value="KAK3803293.1"/>
    <property type="molecule type" value="Genomic_DNA"/>
</dbReference>
<keyword evidence="5" id="KW-1185">Reference proteome</keyword>
<dbReference type="PROSITE" id="PS50405">
    <property type="entry name" value="GST_CTER"/>
    <property type="match status" value="1"/>
</dbReference>
<dbReference type="Pfam" id="PF14497">
    <property type="entry name" value="GST_C_3"/>
    <property type="match status" value="1"/>
</dbReference>
<feature type="domain" description="GST C-terminal" evidence="3">
    <location>
        <begin position="82"/>
        <end position="207"/>
    </location>
</feature>